<dbReference type="EMBL" id="JARKIK010000015">
    <property type="protein sequence ID" value="KAK8747393.1"/>
    <property type="molecule type" value="Genomic_DNA"/>
</dbReference>
<dbReference type="Gene3D" id="2.60.120.290">
    <property type="entry name" value="Spermadhesin, CUB domain"/>
    <property type="match status" value="2"/>
</dbReference>
<dbReference type="SMART" id="SM00042">
    <property type="entry name" value="CUB"/>
    <property type="match status" value="2"/>
</dbReference>
<feature type="domain" description="CUB" evidence="3">
    <location>
        <begin position="194"/>
        <end position="299"/>
    </location>
</feature>
<dbReference type="Pfam" id="PF00431">
    <property type="entry name" value="CUB"/>
    <property type="match status" value="2"/>
</dbReference>
<dbReference type="PROSITE" id="PS01180">
    <property type="entry name" value="CUB"/>
    <property type="match status" value="2"/>
</dbReference>
<dbReference type="InterPro" id="IPR000859">
    <property type="entry name" value="CUB_dom"/>
</dbReference>
<dbReference type="CDD" id="cd00041">
    <property type="entry name" value="CUB"/>
    <property type="match status" value="2"/>
</dbReference>
<accession>A0AAW0Y5S8</accession>
<proteinExistence type="predicted"/>
<dbReference type="InterPro" id="IPR035914">
    <property type="entry name" value="Sperma_CUB_dom_sf"/>
</dbReference>
<keyword evidence="1" id="KW-1015">Disulfide bond</keyword>
<comment type="caution">
    <text evidence="2">Lacks conserved residue(s) required for the propagation of feature annotation.</text>
</comment>
<sequence>DILRFNTGVKDILSIWQMAPNGGAKPLLQYGGDDVPRRSLQSSRPLVITFVAQTKDRGSGFLIDVSYIMRACEPQTQELSAPRGLIAYPRHNLQMDGEWRSQGHAHYGPDSCQWVVKAPEGYVVNVTILHFDTRTEDHLEVLEGGTKSFSYSGGTPSRSSFVSRGPELILKFNPQDDTDRTGFLLQYSWLLRDCGGDMKGEEGEVRSPYYPDAYGPNVTCRWTVTPPEGHMVHMLVARLRLDEGDALQVSDGVRDLKVTGTPASSGPLLELRPTPSATIFFSSDQQHNRGYFLLKYISFSEGSCQFQLSPCGWYSSDPLQAWVFSAWKSRMVV</sequence>
<dbReference type="InterPro" id="IPR052129">
    <property type="entry name" value="Spermadhesin-Link_domain"/>
</dbReference>
<protein>
    <recommendedName>
        <fullName evidence="3">CUB domain-containing protein</fullName>
    </recommendedName>
</protein>
<feature type="non-terminal residue" evidence="4">
    <location>
        <position position="333"/>
    </location>
</feature>
<dbReference type="Proteomes" id="UP001445076">
    <property type="component" value="Unassembled WGS sequence"/>
</dbReference>
<dbReference type="PANTHER" id="PTHR46908:SF4">
    <property type="entry name" value="TUMOR NECROSIS FACTOR-INDUCIBLE GENE 6 PROTEIN"/>
    <property type="match status" value="1"/>
</dbReference>
<keyword evidence="5" id="KW-1185">Reference proteome</keyword>
<feature type="non-terminal residue" evidence="4">
    <location>
        <position position="1"/>
    </location>
</feature>
<dbReference type="SUPFAM" id="SSF49854">
    <property type="entry name" value="Spermadhesin, CUB domain"/>
    <property type="match status" value="2"/>
</dbReference>
<evidence type="ECO:0000313" key="5">
    <source>
        <dbReference type="Proteomes" id="UP001445076"/>
    </source>
</evidence>
<evidence type="ECO:0000256" key="1">
    <source>
        <dbReference type="ARBA" id="ARBA00023157"/>
    </source>
</evidence>
<dbReference type="PANTHER" id="PTHR46908">
    <property type="entry name" value="CUBILIN-LIKE PROTEIN"/>
    <property type="match status" value="1"/>
</dbReference>
<dbReference type="AlphaFoldDB" id="A0AAW0Y5S8"/>
<gene>
    <name evidence="4" type="ORF">OTU49_016791</name>
</gene>
<comment type="caution">
    <text evidence="4">The sequence shown here is derived from an EMBL/GenBank/DDBJ whole genome shotgun (WGS) entry which is preliminary data.</text>
</comment>
<evidence type="ECO:0000256" key="2">
    <source>
        <dbReference type="PROSITE-ProRule" id="PRU00059"/>
    </source>
</evidence>
<evidence type="ECO:0000313" key="4">
    <source>
        <dbReference type="EMBL" id="KAK8747393.1"/>
    </source>
</evidence>
<name>A0AAW0Y5S8_CHEQU</name>
<feature type="domain" description="CUB" evidence="3">
    <location>
        <begin position="72"/>
        <end position="190"/>
    </location>
</feature>
<evidence type="ECO:0000259" key="3">
    <source>
        <dbReference type="PROSITE" id="PS01180"/>
    </source>
</evidence>
<organism evidence="4 5">
    <name type="scientific">Cherax quadricarinatus</name>
    <name type="common">Australian red claw crayfish</name>
    <dbReference type="NCBI Taxonomy" id="27406"/>
    <lineage>
        <taxon>Eukaryota</taxon>
        <taxon>Metazoa</taxon>
        <taxon>Ecdysozoa</taxon>
        <taxon>Arthropoda</taxon>
        <taxon>Crustacea</taxon>
        <taxon>Multicrustacea</taxon>
        <taxon>Malacostraca</taxon>
        <taxon>Eumalacostraca</taxon>
        <taxon>Eucarida</taxon>
        <taxon>Decapoda</taxon>
        <taxon>Pleocyemata</taxon>
        <taxon>Astacidea</taxon>
        <taxon>Parastacoidea</taxon>
        <taxon>Parastacidae</taxon>
        <taxon>Cherax</taxon>
    </lineage>
</organism>
<reference evidence="4 5" key="1">
    <citation type="journal article" date="2024" name="BMC Genomics">
        <title>Genome assembly of redclaw crayfish (Cherax quadricarinatus) provides insights into its immune adaptation and hypoxia tolerance.</title>
        <authorList>
            <person name="Liu Z."/>
            <person name="Zheng J."/>
            <person name="Li H."/>
            <person name="Fang K."/>
            <person name="Wang S."/>
            <person name="He J."/>
            <person name="Zhou D."/>
            <person name="Weng S."/>
            <person name="Chi M."/>
            <person name="Gu Z."/>
            <person name="He J."/>
            <person name="Li F."/>
            <person name="Wang M."/>
        </authorList>
    </citation>
    <scope>NUCLEOTIDE SEQUENCE [LARGE SCALE GENOMIC DNA]</scope>
    <source>
        <strain evidence="4">ZL_2023a</strain>
    </source>
</reference>